<evidence type="ECO:0000313" key="6">
    <source>
        <dbReference type="Proteomes" id="UP001630127"/>
    </source>
</evidence>
<evidence type="ECO:0000256" key="2">
    <source>
        <dbReference type="ARBA" id="ARBA00022704"/>
    </source>
</evidence>
<accession>A0ABD2ZT97</accession>
<dbReference type="Gene3D" id="3.10.450.10">
    <property type="match status" value="1"/>
</dbReference>
<comment type="caution">
    <text evidence="5">The sequence shown here is derived from an EMBL/GenBank/DDBJ whole genome shotgun (WGS) entry which is preliminary data.</text>
</comment>
<keyword evidence="1" id="KW-0646">Protease inhibitor</keyword>
<protein>
    <recommendedName>
        <fullName evidence="4">Cystatin domain-containing protein</fullName>
    </recommendedName>
</protein>
<dbReference type="SUPFAM" id="SSF54403">
    <property type="entry name" value="Cystatin/monellin"/>
    <property type="match status" value="1"/>
</dbReference>
<dbReference type="Proteomes" id="UP001630127">
    <property type="component" value="Unassembled WGS sequence"/>
</dbReference>
<feature type="domain" description="Cystatin" evidence="4">
    <location>
        <begin position="21"/>
        <end position="89"/>
    </location>
</feature>
<dbReference type="PANTHER" id="PTHR31228:SF22">
    <property type="entry name" value="CYSTATIN_MONELLIN SUPERFAMILY PROTEIN"/>
    <property type="match status" value="1"/>
</dbReference>
<keyword evidence="6" id="KW-1185">Reference proteome</keyword>
<name>A0ABD2ZT97_9GENT</name>
<keyword evidence="2" id="KW-0789">Thiol protease inhibitor</keyword>
<dbReference type="InterPro" id="IPR000010">
    <property type="entry name" value="Cystatin_dom"/>
</dbReference>
<dbReference type="Pfam" id="PF00031">
    <property type="entry name" value="Cystatin"/>
    <property type="match status" value="1"/>
</dbReference>
<dbReference type="EMBL" id="JBJUIK010000008">
    <property type="protein sequence ID" value="KAL3521402.1"/>
    <property type="molecule type" value="Genomic_DNA"/>
</dbReference>
<evidence type="ECO:0000313" key="5">
    <source>
        <dbReference type="EMBL" id="KAL3521402.1"/>
    </source>
</evidence>
<reference evidence="5 6" key="1">
    <citation type="submission" date="2024-11" db="EMBL/GenBank/DDBJ databases">
        <title>A near-complete genome assembly of Cinchona calisaya.</title>
        <authorList>
            <person name="Lian D.C."/>
            <person name="Zhao X.W."/>
            <person name="Wei L."/>
        </authorList>
    </citation>
    <scope>NUCLEOTIDE SEQUENCE [LARGE SCALE GENOMIC DNA]</scope>
    <source>
        <tissue evidence="5">Nenye</tissue>
    </source>
</reference>
<gene>
    <name evidence="5" type="ORF">ACH5RR_019551</name>
</gene>
<evidence type="ECO:0000259" key="4">
    <source>
        <dbReference type="Pfam" id="PF00031"/>
    </source>
</evidence>
<dbReference type="PANTHER" id="PTHR31228">
    <property type="entry name" value="CYSTATIN/MONELLIN SUPERFAMILY PROTEIN"/>
    <property type="match status" value="1"/>
</dbReference>
<proteinExistence type="predicted"/>
<dbReference type="InterPro" id="IPR046350">
    <property type="entry name" value="Cystatin_sf"/>
</dbReference>
<sequence length="101" mass="11285">MAAGIVPLRNLDENSKFYFLLSQMATKALSGFNSRKGKSSKFHKIVRVNSEVIGGVTYYTTFEALDPEAAYAEQTFQAKIFDRGPHGTNSSTRQWRDDVSS</sequence>
<dbReference type="AlphaFoldDB" id="A0ABD2ZT97"/>
<evidence type="ECO:0000256" key="3">
    <source>
        <dbReference type="SAM" id="MobiDB-lite"/>
    </source>
</evidence>
<dbReference type="GO" id="GO:0004869">
    <property type="term" value="F:cysteine-type endopeptidase inhibitor activity"/>
    <property type="evidence" value="ECO:0007669"/>
    <property type="project" value="UniProtKB-KW"/>
</dbReference>
<organism evidence="5 6">
    <name type="scientific">Cinchona calisaya</name>
    <dbReference type="NCBI Taxonomy" id="153742"/>
    <lineage>
        <taxon>Eukaryota</taxon>
        <taxon>Viridiplantae</taxon>
        <taxon>Streptophyta</taxon>
        <taxon>Embryophyta</taxon>
        <taxon>Tracheophyta</taxon>
        <taxon>Spermatophyta</taxon>
        <taxon>Magnoliopsida</taxon>
        <taxon>eudicotyledons</taxon>
        <taxon>Gunneridae</taxon>
        <taxon>Pentapetalae</taxon>
        <taxon>asterids</taxon>
        <taxon>lamiids</taxon>
        <taxon>Gentianales</taxon>
        <taxon>Rubiaceae</taxon>
        <taxon>Cinchonoideae</taxon>
        <taxon>Cinchoneae</taxon>
        <taxon>Cinchona</taxon>
    </lineage>
</organism>
<evidence type="ECO:0000256" key="1">
    <source>
        <dbReference type="ARBA" id="ARBA00022690"/>
    </source>
</evidence>
<feature type="region of interest" description="Disordered" evidence="3">
    <location>
        <begin position="82"/>
        <end position="101"/>
    </location>
</feature>